<sequence>MKILLTGASGFLGKAIVASLAKDHELISLGRSSSNAIRADLSTEVPSLPEVDLIIHAAGKAHVIPKTAEEKQEFFDVNEAGTVNLLKGITANPKAIIFVSTVAVYGKETGKKLEETAPLLGDTPYAQSKINAENSVKEWAESNAVNYLIIRIPLVVGKDAPGNLGAMIKAIKAGYYFRLGSGEARKSMVLAADIAKAIPMWTDKSGIFNLTDGAHPSLAELDEYIADKFGKKVKKLPLSFLKIIGKLGDYIPGFPLNSYRIDKLSNELTFSDQKARRALDWKPSSVIGTFIP</sequence>
<dbReference type="Gene3D" id="3.40.50.720">
    <property type="entry name" value="NAD(P)-binding Rossmann-like Domain"/>
    <property type="match status" value="1"/>
</dbReference>
<reference evidence="2 3" key="1">
    <citation type="submission" date="2018-06" db="EMBL/GenBank/DDBJ databases">
        <title>Genomic Encyclopedia of Archaeal and Bacterial Type Strains, Phase II (KMG-II): from individual species to whole genera.</title>
        <authorList>
            <person name="Goeker M."/>
        </authorList>
    </citation>
    <scope>NUCLEOTIDE SEQUENCE [LARGE SCALE GENOMIC DNA]</scope>
    <source>
        <strain evidence="2 3">DSM 19830</strain>
    </source>
</reference>
<feature type="domain" description="NAD-dependent epimerase/dehydratase" evidence="1">
    <location>
        <begin position="3"/>
        <end position="202"/>
    </location>
</feature>
<dbReference type="RefSeq" id="WP_111322507.1">
    <property type="nucleotide sequence ID" value="NZ_QKZT01000023.1"/>
</dbReference>
<evidence type="ECO:0000313" key="3">
    <source>
        <dbReference type="Proteomes" id="UP000248882"/>
    </source>
</evidence>
<proteinExistence type="predicted"/>
<dbReference type="OrthoDB" id="1490291at2"/>
<accession>A0A2W7QGL9</accession>
<dbReference type="Proteomes" id="UP000248882">
    <property type="component" value="Unassembled WGS sequence"/>
</dbReference>
<dbReference type="InterPro" id="IPR050177">
    <property type="entry name" value="Lipid_A_modif_metabolic_enz"/>
</dbReference>
<dbReference type="InterPro" id="IPR001509">
    <property type="entry name" value="Epimerase_deHydtase"/>
</dbReference>
<evidence type="ECO:0000313" key="2">
    <source>
        <dbReference type="EMBL" id="PZX47668.1"/>
    </source>
</evidence>
<comment type="caution">
    <text evidence="2">The sequence shown here is derived from an EMBL/GenBank/DDBJ whole genome shotgun (WGS) entry which is preliminary data.</text>
</comment>
<dbReference type="PANTHER" id="PTHR43245">
    <property type="entry name" value="BIFUNCTIONAL POLYMYXIN RESISTANCE PROTEIN ARNA"/>
    <property type="match status" value="1"/>
</dbReference>
<dbReference type="PANTHER" id="PTHR43245:SF58">
    <property type="entry name" value="BLL5923 PROTEIN"/>
    <property type="match status" value="1"/>
</dbReference>
<protein>
    <submittedName>
        <fullName evidence="2">Nucleoside-diphosphate-sugar epimerase</fullName>
    </submittedName>
</protein>
<evidence type="ECO:0000259" key="1">
    <source>
        <dbReference type="Pfam" id="PF01370"/>
    </source>
</evidence>
<dbReference type="AlphaFoldDB" id="A0A2W7QGL9"/>
<gene>
    <name evidence="2" type="ORF">LV85_03858</name>
</gene>
<dbReference type="EMBL" id="QKZT01000023">
    <property type="protein sequence ID" value="PZX47668.1"/>
    <property type="molecule type" value="Genomic_DNA"/>
</dbReference>
<dbReference type="SUPFAM" id="SSF51735">
    <property type="entry name" value="NAD(P)-binding Rossmann-fold domains"/>
    <property type="match status" value="1"/>
</dbReference>
<dbReference type="InterPro" id="IPR036291">
    <property type="entry name" value="NAD(P)-bd_dom_sf"/>
</dbReference>
<dbReference type="Pfam" id="PF01370">
    <property type="entry name" value="Epimerase"/>
    <property type="match status" value="1"/>
</dbReference>
<organism evidence="2 3">
    <name type="scientific">Algoriphagus chordae</name>
    <dbReference type="NCBI Taxonomy" id="237019"/>
    <lineage>
        <taxon>Bacteria</taxon>
        <taxon>Pseudomonadati</taxon>
        <taxon>Bacteroidota</taxon>
        <taxon>Cytophagia</taxon>
        <taxon>Cytophagales</taxon>
        <taxon>Cyclobacteriaceae</taxon>
        <taxon>Algoriphagus</taxon>
    </lineage>
</organism>
<name>A0A2W7QGL9_9BACT</name>
<keyword evidence="3" id="KW-1185">Reference proteome</keyword>